<protein>
    <submittedName>
        <fullName evidence="1">Uncharacterized protein</fullName>
    </submittedName>
</protein>
<comment type="caution">
    <text evidence="1">The sequence shown here is derived from an EMBL/GenBank/DDBJ whole genome shotgun (WGS) entry which is preliminary data.</text>
</comment>
<dbReference type="EMBL" id="CALNXJ010000030">
    <property type="protein sequence ID" value="CAH3136092.1"/>
    <property type="molecule type" value="Genomic_DNA"/>
</dbReference>
<accession>A0AAU9X3T7</accession>
<evidence type="ECO:0000313" key="1">
    <source>
        <dbReference type="EMBL" id="CAH3136092.1"/>
    </source>
</evidence>
<name>A0AAU9X3T7_9CNID</name>
<proteinExistence type="predicted"/>
<dbReference type="Proteomes" id="UP001159428">
    <property type="component" value="Unassembled WGS sequence"/>
</dbReference>
<evidence type="ECO:0000313" key="2">
    <source>
        <dbReference type="Proteomes" id="UP001159428"/>
    </source>
</evidence>
<sequence length="126" mass="14742">LSLVPIKPPQRVATERLKASEFIQVIWIHVPFGYFKPTQFTKLKWRRSLKRAWARIAIMFMVKYTIFEDFRSTVLEDGKVEGALPNTYVAAEHKHELFNDKIFIKEILDRPFGYRVVLSGAAVNME</sequence>
<reference evidence="1 2" key="1">
    <citation type="submission" date="2022-05" db="EMBL/GenBank/DDBJ databases">
        <authorList>
            <consortium name="Genoscope - CEA"/>
            <person name="William W."/>
        </authorList>
    </citation>
    <scope>NUCLEOTIDE SEQUENCE [LARGE SCALE GENOMIC DNA]</scope>
</reference>
<organism evidence="1 2">
    <name type="scientific">Pocillopora meandrina</name>
    <dbReference type="NCBI Taxonomy" id="46732"/>
    <lineage>
        <taxon>Eukaryota</taxon>
        <taxon>Metazoa</taxon>
        <taxon>Cnidaria</taxon>
        <taxon>Anthozoa</taxon>
        <taxon>Hexacorallia</taxon>
        <taxon>Scleractinia</taxon>
        <taxon>Astrocoeniina</taxon>
        <taxon>Pocilloporidae</taxon>
        <taxon>Pocillopora</taxon>
    </lineage>
</organism>
<dbReference type="AlphaFoldDB" id="A0AAU9X3T7"/>
<feature type="non-terminal residue" evidence="1">
    <location>
        <position position="1"/>
    </location>
</feature>
<gene>
    <name evidence="1" type="ORF">PMEA_00017583</name>
</gene>
<keyword evidence="2" id="KW-1185">Reference proteome</keyword>